<feature type="repeat" description="PPR" evidence="3">
    <location>
        <begin position="446"/>
        <end position="480"/>
    </location>
</feature>
<dbReference type="Gene3D" id="1.25.40.10">
    <property type="entry name" value="Tetratricopeptide repeat domain"/>
    <property type="match status" value="7"/>
</dbReference>
<dbReference type="PROSITE" id="PS51375">
    <property type="entry name" value="PPR"/>
    <property type="match status" value="14"/>
</dbReference>
<name>A0A498IGR5_MALDO</name>
<feature type="repeat" description="PPR" evidence="3">
    <location>
        <begin position="976"/>
        <end position="1010"/>
    </location>
</feature>
<keyword evidence="5" id="KW-1185">Reference proteome</keyword>
<feature type="repeat" description="PPR" evidence="3">
    <location>
        <begin position="342"/>
        <end position="376"/>
    </location>
</feature>
<dbReference type="STRING" id="3750.A0A498IGR5"/>
<dbReference type="EMBL" id="RDQH01000338">
    <property type="protein sequence ID" value="RXH81312.1"/>
    <property type="molecule type" value="Genomic_DNA"/>
</dbReference>
<sequence length="1081" mass="122661">MGSLIKLQRLCSSSTCKIIHFRFSNVYKIDRFATVAQPSRPNKKTHSKQAPENGGFGSLFAEITEILGAENVTADKTPSGFFISEETQGRVGEAGEDCQPCTQTVCKNAEESVLQEKKDITALEDAQVENLAESDVSPVVQEVMKTVRAESGLVSMEEMLEKLGFPLDSDIVDKVLKRCFKVPHLAWRFFNWVKLKEGFCHTTKTYNTMLFIAGDAKEFGMVEKLMEEMEKHLCGKDVKTWTILISQYGNAKFIGKALFFYEKMRKEGFEPDVVVYRSMIRALCNTGKPEVAMEFYKEMVQKDMGLDINLYKLLLNGIASSGDTASIALVSDDMIRVSQIPEHIVYGCVLKSFCISGRIREALEFIRELKNKEVMLGPEYFETLVKGLCMADRITDALEILEIMKRRNIVDGKVYGIIISGYLRNNDADKALDLLHSMKESGYMPTTSTYTELMQHLFKLNEFQRGGDLYNEMLERGVEPDIVAITAMVAGQVRQNHISEAWKIFNSMKDKGIKPTLKSYSIFIKELCRISRTDEILKVFDDMRASDIVIRDDIFNMTTYHMEKKGEMDNLEKVKQLRRIYKLHPREREEVSNNEASRGEELSTGTDFNYLQPAKMDCTLVEPLLKDYDEHRLQEICKILSSSTDWPLVQEALKNSAVDFTPGLVVEILRNSSMHGFVALHFFAWVGKQTGYSHTTDTYNMAIKTAGRGKDFKHMRNLFYEMRRKGFLITPDTWTIMIMQYGRTGMTEIALRIFGEMKSSNCHPTLSTYKYLVISLCGRKGRKVDEAIRIFKEMIRASHVPDKELVETYIGCLCEVGKLSDARRCIDSLPKVGFSIPLSYSLYIRALCRAGRLQEASALMDDVGEDRSKLDQYTYGSLVHGLLRSGQLEAALAKVDSMKQAGVNPTVHVYTSLIVHYLREKQIGKALEIFKEMQQKGCKPTVITYSALIRGYMNMEMVSEAWDVFHNMKLKGTLPDFRTYSMFITCLCKVGKSEEAMQLITEMLESGIVPSVVNFRTIFYGLNREGKQDLARTVMEQKLSLIRSRKEKSPSRNAVAVAVAAAAGELVVSLYLYKLKLGPEA</sequence>
<feature type="repeat" description="PPR" evidence="3">
    <location>
        <begin position="481"/>
        <end position="515"/>
    </location>
</feature>
<comment type="caution">
    <text evidence="4">The sequence shown here is derived from an EMBL/GenBank/DDBJ whole genome shotgun (WGS) entry which is preliminary data.</text>
</comment>
<protein>
    <recommendedName>
        <fullName evidence="6">Pentacotripeptide-repeat region of PRORP domain-containing protein</fullName>
    </recommendedName>
</protein>
<dbReference type="InterPro" id="IPR011990">
    <property type="entry name" value="TPR-like_helical_dom_sf"/>
</dbReference>
<feature type="repeat" description="PPR" evidence="3">
    <location>
        <begin position="272"/>
        <end position="306"/>
    </location>
</feature>
<feature type="repeat" description="PPR" evidence="3">
    <location>
        <begin position="906"/>
        <end position="940"/>
    </location>
</feature>
<feature type="repeat" description="PPR" evidence="3">
    <location>
        <begin position="730"/>
        <end position="764"/>
    </location>
</feature>
<evidence type="ECO:0000256" key="1">
    <source>
        <dbReference type="ARBA" id="ARBA00007626"/>
    </source>
</evidence>
<evidence type="ECO:0000313" key="5">
    <source>
        <dbReference type="Proteomes" id="UP000290289"/>
    </source>
</evidence>
<feature type="repeat" description="PPR" evidence="3">
    <location>
        <begin position="237"/>
        <end position="271"/>
    </location>
</feature>
<dbReference type="InterPro" id="IPR002885">
    <property type="entry name" value="PPR_rpt"/>
</dbReference>
<dbReference type="PANTHER" id="PTHR47447">
    <property type="entry name" value="OS03G0856100 PROTEIN"/>
    <property type="match status" value="1"/>
</dbReference>
<keyword evidence="2" id="KW-0677">Repeat</keyword>
<dbReference type="NCBIfam" id="TIGR00756">
    <property type="entry name" value="PPR"/>
    <property type="match status" value="13"/>
</dbReference>
<dbReference type="Pfam" id="PF13041">
    <property type="entry name" value="PPR_2"/>
    <property type="match status" value="6"/>
</dbReference>
<reference evidence="4 5" key="1">
    <citation type="submission" date="2018-10" db="EMBL/GenBank/DDBJ databases">
        <title>A high-quality apple genome assembly.</title>
        <authorList>
            <person name="Hu J."/>
        </authorList>
    </citation>
    <scope>NUCLEOTIDE SEQUENCE [LARGE SCALE GENOMIC DNA]</scope>
    <source>
        <strain evidence="5">cv. HFTH1</strain>
        <tissue evidence="4">Young leaf</tissue>
    </source>
</reference>
<feature type="repeat" description="PPR" evidence="3">
    <location>
        <begin position="411"/>
        <end position="445"/>
    </location>
</feature>
<organism evidence="4 5">
    <name type="scientific">Malus domestica</name>
    <name type="common">Apple</name>
    <name type="synonym">Pyrus malus</name>
    <dbReference type="NCBI Taxonomy" id="3750"/>
    <lineage>
        <taxon>Eukaryota</taxon>
        <taxon>Viridiplantae</taxon>
        <taxon>Streptophyta</taxon>
        <taxon>Embryophyta</taxon>
        <taxon>Tracheophyta</taxon>
        <taxon>Spermatophyta</taxon>
        <taxon>Magnoliopsida</taxon>
        <taxon>eudicotyledons</taxon>
        <taxon>Gunneridae</taxon>
        <taxon>Pentapetalae</taxon>
        <taxon>rosids</taxon>
        <taxon>fabids</taxon>
        <taxon>Rosales</taxon>
        <taxon>Rosaceae</taxon>
        <taxon>Amygdaloideae</taxon>
        <taxon>Maleae</taxon>
        <taxon>Malus</taxon>
    </lineage>
</organism>
<feature type="repeat" description="PPR" evidence="3">
    <location>
        <begin position="871"/>
        <end position="905"/>
    </location>
</feature>
<comment type="similarity">
    <text evidence="1">Belongs to the PPR family. P subfamily.</text>
</comment>
<feature type="repeat" description="PPR" evidence="3">
    <location>
        <begin position="695"/>
        <end position="729"/>
    </location>
</feature>
<gene>
    <name evidence="4" type="ORF">DVH24_005226</name>
</gene>
<dbReference type="PANTHER" id="PTHR47447:SF28">
    <property type="entry name" value="PENTACOTRIPEPTIDE-REPEAT REGION OF PRORP DOMAIN-CONTAINING PROTEIN"/>
    <property type="match status" value="1"/>
</dbReference>
<feature type="repeat" description="PPR" evidence="3">
    <location>
        <begin position="941"/>
        <end position="975"/>
    </location>
</feature>
<dbReference type="Proteomes" id="UP000290289">
    <property type="component" value="Chromosome 12"/>
</dbReference>
<evidence type="ECO:0000256" key="3">
    <source>
        <dbReference type="PROSITE-ProRule" id="PRU00708"/>
    </source>
</evidence>
<feature type="repeat" description="PPR" evidence="3">
    <location>
        <begin position="765"/>
        <end position="801"/>
    </location>
</feature>
<accession>A0A498IGR5</accession>
<feature type="repeat" description="PPR" evidence="3">
    <location>
        <begin position="516"/>
        <end position="550"/>
    </location>
</feature>
<evidence type="ECO:0000256" key="2">
    <source>
        <dbReference type="ARBA" id="ARBA00022737"/>
    </source>
</evidence>
<dbReference type="Pfam" id="PF01535">
    <property type="entry name" value="PPR"/>
    <property type="match status" value="6"/>
</dbReference>
<dbReference type="AlphaFoldDB" id="A0A498IGR5"/>
<proteinExistence type="inferred from homology"/>
<evidence type="ECO:0000313" key="4">
    <source>
        <dbReference type="EMBL" id="RXH81312.1"/>
    </source>
</evidence>
<evidence type="ECO:0008006" key="6">
    <source>
        <dbReference type="Google" id="ProtNLM"/>
    </source>
</evidence>